<evidence type="ECO:0000256" key="4">
    <source>
        <dbReference type="ARBA" id="ARBA00023163"/>
    </source>
</evidence>
<feature type="domain" description="HTH lysR-type" evidence="6">
    <location>
        <begin position="39"/>
        <end position="96"/>
    </location>
</feature>
<dbReference type="PANTHER" id="PTHR30346">
    <property type="entry name" value="TRANSCRIPTIONAL DUAL REGULATOR HCAR-RELATED"/>
    <property type="match status" value="1"/>
</dbReference>
<dbReference type="Pfam" id="PF03466">
    <property type="entry name" value="LysR_substrate"/>
    <property type="match status" value="1"/>
</dbReference>
<sequence length="340" mass="37289">MHKTPPQQLSPQARTAPQHRRCPRLSASVTPPRRKKIAIDLQQTRAFLAVAEELHFGRAAERLGIAQPPLSRTIKQLEDRLGVQLFNRTTRFVSLTTAGSALVEPAREILRSVEKAKSTVRLAEEGDIGSVNLGFTMSSGHIHVSQLIRAMQQQAPGIKVELHGKVFSVEGISRVLSGKLDLALVYTDSLPPRLAGRVISLDRHVVVTPKDHPLTQLDRVTVEDIQNYEFVMLATQAGDFARENFMHWCHDAGFKPRVAQTVPDSITMAYCVDAGVGIAVSTTAALADVPDTSLVATPLETGHAPTPLVLVYHEENTSPALREVLRIAEEALPHAQFELQ</sequence>
<dbReference type="SUPFAM" id="SSF53850">
    <property type="entry name" value="Periplasmic binding protein-like II"/>
    <property type="match status" value="1"/>
</dbReference>
<dbReference type="PRINTS" id="PR00039">
    <property type="entry name" value="HTHLYSR"/>
</dbReference>
<dbReference type="Pfam" id="PF00126">
    <property type="entry name" value="HTH_1"/>
    <property type="match status" value="1"/>
</dbReference>
<evidence type="ECO:0000256" key="2">
    <source>
        <dbReference type="ARBA" id="ARBA00023015"/>
    </source>
</evidence>
<comment type="similarity">
    <text evidence="1">Belongs to the LysR transcriptional regulatory family.</text>
</comment>
<dbReference type="PROSITE" id="PS50931">
    <property type="entry name" value="HTH_LYSR"/>
    <property type="match status" value="1"/>
</dbReference>
<dbReference type="OrthoDB" id="3181812at2"/>
<organism evidence="7 8">
    <name type="scientific">Brevibacterium paucivorans</name>
    <dbReference type="NCBI Taxonomy" id="170994"/>
    <lineage>
        <taxon>Bacteria</taxon>
        <taxon>Bacillati</taxon>
        <taxon>Actinomycetota</taxon>
        <taxon>Actinomycetes</taxon>
        <taxon>Micrococcales</taxon>
        <taxon>Brevibacteriaceae</taxon>
        <taxon>Brevibacterium</taxon>
    </lineage>
</organism>
<evidence type="ECO:0000313" key="8">
    <source>
        <dbReference type="Proteomes" id="UP000235598"/>
    </source>
</evidence>
<evidence type="ECO:0000259" key="6">
    <source>
        <dbReference type="PROSITE" id="PS50931"/>
    </source>
</evidence>
<dbReference type="GO" id="GO:0003700">
    <property type="term" value="F:DNA-binding transcription factor activity"/>
    <property type="evidence" value="ECO:0007669"/>
    <property type="project" value="InterPro"/>
</dbReference>
<evidence type="ECO:0000256" key="5">
    <source>
        <dbReference type="SAM" id="MobiDB-lite"/>
    </source>
</evidence>
<feature type="compositionally biased region" description="Polar residues" evidence="5">
    <location>
        <begin position="1"/>
        <end position="15"/>
    </location>
</feature>
<gene>
    <name evidence="7" type="ORF">CJ199_07675</name>
</gene>
<dbReference type="FunFam" id="1.10.10.10:FF:000001">
    <property type="entry name" value="LysR family transcriptional regulator"/>
    <property type="match status" value="1"/>
</dbReference>
<dbReference type="InterPro" id="IPR036388">
    <property type="entry name" value="WH-like_DNA-bd_sf"/>
</dbReference>
<dbReference type="Proteomes" id="UP000235598">
    <property type="component" value="Unassembled WGS sequence"/>
</dbReference>
<dbReference type="InterPro" id="IPR036390">
    <property type="entry name" value="WH_DNA-bd_sf"/>
</dbReference>
<dbReference type="PANTHER" id="PTHR30346:SF0">
    <property type="entry name" value="HCA OPERON TRANSCRIPTIONAL ACTIVATOR HCAR"/>
    <property type="match status" value="1"/>
</dbReference>
<keyword evidence="4" id="KW-0804">Transcription</keyword>
<dbReference type="Gene3D" id="3.40.190.10">
    <property type="entry name" value="Periplasmic binding protein-like II"/>
    <property type="match status" value="2"/>
</dbReference>
<protein>
    <submittedName>
        <fullName evidence="7">LysR family transcriptional regulator</fullName>
    </submittedName>
</protein>
<feature type="region of interest" description="Disordered" evidence="5">
    <location>
        <begin position="1"/>
        <end position="31"/>
    </location>
</feature>
<dbReference type="GO" id="GO:0003677">
    <property type="term" value="F:DNA binding"/>
    <property type="evidence" value="ECO:0007669"/>
    <property type="project" value="UniProtKB-KW"/>
</dbReference>
<dbReference type="GO" id="GO:0032993">
    <property type="term" value="C:protein-DNA complex"/>
    <property type="evidence" value="ECO:0007669"/>
    <property type="project" value="TreeGrafter"/>
</dbReference>
<evidence type="ECO:0000313" key="7">
    <source>
        <dbReference type="EMBL" id="PMD04968.1"/>
    </source>
</evidence>
<accession>A0A2N6VLQ8</accession>
<reference evidence="7 8" key="1">
    <citation type="submission" date="2017-09" db="EMBL/GenBank/DDBJ databases">
        <title>Bacterial strain isolated from the female urinary microbiota.</title>
        <authorList>
            <person name="Thomas-White K."/>
            <person name="Kumar N."/>
            <person name="Forster S."/>
            <person name="Putonti C."/>
            <person name="Lawley T."/>
            <person name="Wolfe A.J."/>
        </authorList>
    </citation>
    <scope>NUCLEOTIDE SEQUENCE [LARGE SCALE GENOMIC DNA]</scope>
    <source>
        <strain evidence="7 8">UMB1301</strain>
    </source>
</reference>
<dbReference type="AlphaFoldDB" id="A0A2N6VLQ8"/>
<dbReference type="SUPFAM" id="SSF46785">
    <property type="entry name" value="Winged helix' DNA-binding domain"/>
    <property type="match status" value="1"/>
</dbReference>
<dbReference type="InterPro" id="IPR000847">
    <property type="entry name" value="LysR_HTH_N"/>
</dbReference>
<keyword evidence="3" id="KW-0238">DNA-binding</keyword>
<dbReference type="CDD" id="cd08414">
    <property type="entry name" value="PBP2_LTTR_aromatics_like"/>
    <property type="match status" value="1"/>
</dbReference>
<evidence type="ECO:0000256" key="1">
    <source>
        <dbReference type="ARBA" id="ARBA00009437"/>
    </source>
</evidence>
<comment type="caution">
    <text evidence="7">The sequence shown here is derived from an EMBL/GenBank/DDBJ whole genome shotgun (WGS) entry which is preliminary data.</text>
</comment>
<name>A0A2N6VLQ8_9MICO</name>
<keyword evidence="2" id="KW-0805">Transcription regulation</keyword>
<proteinExistence type="inferred from homology"/>
<dbReference type="InterPro" id="IPR005119">
    <property type="entry name" value="LysR_subst-bd"/>
</dbReference>
<dbReference type="EMBL" id="PNHK01000003">
    <property type="protein sequence ID" value="PMD04968.1"/>
    <property type="molecule type" value="Genomic_DNA"/>
</dbReference>
<dbReference type="Gene3D" id="1.10.10.10">
    <property type="entry name" value="Winged helix-like DNA-binding domain superfamily/Winged helix DNA-binding domain"/>
    <property type="match status" value="1"/>
</dbReference>
<evidence type="ECO:0000256" key="3">
    <source>
        <dbReference type="ARBA" id="ARBA00023125"/>
    </source>
</evidence>